<accession>A0A372NPI2</accession>
<keyword evidence="2" id="KW-0521">NADP</keyword>
<dbReference type="Proteomes" id="UP000264217">
    <property type="component" value="Unassembled WGS sequence"/>
</dbReference>
<feature type="domain" description="Ketoreductase" evidence="4">
    <location>
        <begin position="6"/>
        <end position="186"/>
    </location>
</feature>
<evidence type="ECO:0000256" key="1">
    <source>
        <dbReference type="ARBA" id="ARBA00006484"/>
    </source>
</evidence>
<dbReference type="AlphaFoldDB" id="A0A372NPI2"/>
<dbReference type="InterPro" id="IPR002347">
    <property type="entry name" value="SDR_fam"/>
</dbReference>
<evidence type="ECO:0000259" key="4">
    <source>
        <dbReference type="SMART" id="SM00822"/>
    </source>
</evidence>
<proteinExistence type="inferred from homology"/>
<dbReference type="SMART" id="SM00822">
    <property type="entry name" value="PKS_KR"/>
    <property type="match status" value="1"/>
</dbReference>
<dbReference type="Pfam" id="PF13561">
    <property type="entry name" value="adh_short_C2"/>
    <property type="match status" value="1"/>
</dbReference>
<dbReference type="OrthoDB" id="9803333at2"/>
<sequence length="247" mass="25877">MSFQNKNVVITGGTTGIGFATAKAFINAGANVWITGRKADNLEKAAAEINSPNLKTVLSDTSKVSDIAVLEQSFAQSGEKLDVLFLNAGVATFAPIEQATEDQFDYQFNTNVKGPYFTLQKFLPHLKDGASVVFTSSVVATASNLGTSIYSSTKGALNKVAQIAANELAERKIRVNVVSPGPIQTPGLEGALPAEAKAHIATLTALQRLGTADEIANTVLFLSSEAATYVSGSEVVVDGGYLTFGLK</sequence>
<evidence type="ECO:0000256" key="2">
    <source>
        <dbReference type="ARBA" id="ARBA00022857"/>
    </source>
</evidence>
<dbReference type="PANTHER" id="PTHR43618">
    <property type="entry name" value="7-ALPHA-HYDROXYSTEROID DEHYDROGENASE"/>
    <property type="match status" value="1"/>
</dbReference>
<reference evidence="5 6" key="1">
    <citation type="submission" date="2018-08" db="EMBL/GenBank/DDBJ databases">
        <title>Mucilaginibacter sp. MYSH2.</title>
        <authorList>
            <person name="Seo T."/>
        </authorList>
    </citation>
    <scope>NUCLEOTIDE SEQUENCE [LARGE SCALE GENOMIC DNA]</scope>
    <source>
        <strain evidence="5 6">MYSH2</strain>
    </source>
</reference>
<dbReference type="InterPro" id="IPR057326">
    <property type="entry name" value="KR_dom"/>
</dbReference>
<dbReference type="Gene3D" id="3.40.50.720">
    <property type="entry name" value="NAD(P)-binding Rossmann-like Domain"/>
    <property type="match status" value="1"/>
</dbReference>
<dbReference type="CDD" id="cd05233">
    <property type="entry name" value="SDR_c"/>
    <property type="match status" value="1"/>
</dbReference>
<evidence type="ECO:0000313" key="6">
    <source>
        <dbReference type="Proteomes" id="UP000264217"/>
    </source>
</evidence>
<dbReference type="InterPro" id="IPR036291">
    <property type="entry name" value="NAD(P)-bd_dom_sf"/>
</dbReference>
<dbReference type="EMBL" id="QWDC01000003">
    <property type="protein sequence ID" value="RFZ90854.1"/>
    <property type="molecule type" value="Genomic_DNA"/>
</dbReference>
<dbReference type="GO" id="GO:0016491">
    <property type="term" value="F:oxidoreductase activity"/>
    <property type="evidence" value="ECO:0007669"/>
    <property type="project" value="UniProtKB-KW"/>
</dbReference>
<dbReference type="InterPro" id="IPR052178">
    <property type="entry name" value="Sec_Metab_Biosynth_SDR"/>
</dbReference>
<dbReference type="RefSeq" id="WP_117393056.1">
    <property type="nucleotide sequence ID" value="NZ_QWDC01000003.1"/>
</dbReference>
<gene>
    <name evidence="5" type="ORF">D0C36_18055</name>
</gene>
<comment type="similarity">
    <text evidence="1">Belongs to the short-chain dehydrogenases/reductases (SDR) family.</text>
</comment>
<keyword evidence="3" id="KW-0560">Oxidoreductase</keyword>
<dbReference type="PANTHER" id="PTHR43618:SF8">
    <property type="entry name" value="7ALPHA-HYDROXYSTEROID DEHYDROGENASE"/>
    <property type="match status" value="1"/>
</dbReference>
<evidence type="ECO:0000313" key="5">
    <source>
        <dbReference type="EMBL" id="RFZ90854.1"/>
    </source>
</evidence>
<keyword evidence="6" id="KW-1185">Reference proteome</keyword>
<dbReference type="FunFam" id="3.40.50.720:FF:000084">
    <property type="entry name" value="Short-chain dehydrogenase reductase"/>
    <property type="match status" value="1"/>
</dbReference>
<name>A0A372NPI2_9SPHI</name>
<dbReference type="PRINTS" id="PR00081">
    <property type="entry name" value="GDHRDH"/>
</dbReference>
<dbReference type="SUPFAM" id="SSF51735">
    <property type="entry name" value="NAD(P)-binding Rossmann-fold domains"/>
    <property type="match status" value="1"/>
</dbReference>
<protein>
    <submittedName>
        <fullName evidence="5">SDR family oxidoreductase</fullName>
    </submittedName>
</protein>
<evidence type="ECO:0000256" key="3">
    <source>
        <dbReference type="ARBA" id="ARBA00023002"/>
    </source>
</evidence>
<comment type="caution">
    <text evidence="5">The sequence shown here is derived from an EMBL/GenBank/DDBJ whole genome shotgun (WGS) entry which is preliminary data.</text>
</comment>
<organism evidence="5 6">
    <name type="scientific">Mucilaginibacter conchicola</name>
    <dbReference type="NCBI Taxonomy" id="2303333"/>
    <lineage>
        <taxon>Bacteria</taxon>
        <taxon>Pseudomonadati</taxon>
        <taxon>Bacteroidota</taxon>
        <taxon>Sphingobacteriia</taxon>
        <taxon>Sphingobacteriales</taxon>
        <taxon>Sphingobacteriaceae</taxon>
        <taxon>Mucilaginibacter</taxon>
    </lineage>
</organism>